<protein>
    <submittedName>
        <fullName evidence="2">Uncharacterized protein</fullName>
    </submittedName>
</protein>
<keyword evidence="3" id="KW-1185">Reference proteome</keyword>
<organism evidence="2 3">
    <name type="scientific">Cucurbita argyrosperma subsp. sororia</name>
    <dbReference type="NCBI Taxonomy" id="37648"/>
    <lineage>
        <taxon>Eukaryota</taxon>
        <taxon>Viridiplantae</taxon>
        <taxon>Streptophyta</taxon>
        <taxon>Embryophyta</taxon>
        <taxon>Tracheophyta</taxon>
        <taxon>Spermatophyta</taxon>
        <taxon>Magnoliopsida</taxon>
        <taxon>eudicotyledons</taxon>
        <taxon>Gunneridae</taxon>
        <taxon>Pentapetalae</taxon>
        <taxon>rosids</taxon>
        <taxon>fabids</taxon>
        <taxon>Cucurbitales</taxon>
        <taxon>Cucurbitaceae</taxon>
        <taxon>Cucurbiteae</taxon>
        <taxon>Cucurbita</taxon>
    </lineage>
</organism>
<evidence type="ECO:0000313" key="2">
    <source>
        <dbReference type="EMBL" id="KAG6580603.1"/>
    </source>
</evidence>
<accession>A0AAV6MGN9</accession>
<evidence type="ECO:0000256" key="1">
    <source>
        <dbReference type="SAM" id="MobiDB-lite"/>
    </source>
</evidence>
<reference evidence="2 3" key="1">
    <citation type="journal article" date="2021" name="Hortic Res">
        <title>The domestication of Cucurbita argyrosperma as revealed by the genome of its wild relative.</title>
        <authorList>
            <person name="Barrera-Redondo J."/>
            <person name="Sanchez-de la Vega G."/>
            <person name="Aguirre-Liguori J.A."/>
            <person name="Castellanos-Morales G."/>
            <person name="Gutierrez-Guerrero Y.T."/>
            <person name="Aguirre-Dugua X."/>
            <person name="Aguirre-Planter E."/>
            <person name="Tenaillon M.I."/>
            <person name="Lira-Saade R."/>
            <person name="Eguiarte L.E."/>
        </authorList>
    </citation>
    <scope>NUCLEOTIDE SEQUENCE [LARGE SCALE GENOMIC DNA]</scope>
    <source>
        <strain evidence="2">JBR-2021</strain>
    </source>
</reference>
<comment type="caution">
    <text evidence="2">The sequence shown here is derived from an EMBL/GenBank/DDBJ whole genome shotgun (WGS) entry which is preliminary data.</text>
</comment>
<feature type="non-terminal residue" evidence="2">
    <location>
        <position position="1"/>
    </location>
</feature>
<dbReference type="EMBL" id="JAGKQH010000014">
    <property type="protein sequence ID" value="KAG6580603.1"/>
    <property type="molecule type" value="Genomic_DNA"/>
</dbReference>
<gene>
    <name evidence="2" type="ORF">SDJN03_20605</name>
</gene>
<name>A0AAV6MGN9_9ROSI</name>
<feature type="region of interest" description="Disordered" evidence="1">
    <location>
        <begin position="60"/>
        <end position="119"/>
    </location>
</feature>
<feature type="compositionally biased region" description="Basic and acidic residues" evidence="1">
    <location>
        <begin position="65"/>
        <end position="78"/>
    </location>
</feature>
<sequence>MLHVRPYSATESLHPVPVAGSHLLVPSRTTEVISSSFRKERWIAATCNAFTDIVQTNCRGSQKNLARESKKVSKREKSNSLQARRIGGFGRRNKRRRSDLDPGAQIGDCLGHGSAETVD</sequence>
<dbReference type="Proteomes" id="UP000685013">
    <property type="component" value="Chromosome 14"/>
</dbReference>
<dbReference type="AlphaFoldDB" id="A0AAV6MGN9"/>
<evidence type="ECO:0000313" key="3">
    <source>
        <dbReference type="Proteomes" id="UP000685013"/>
    </source>
</evidence>
<proteinExistence type="predicted"/>